<dbReference type="Pfam" id="PF04279">
    <property type="entry name" value="IspA"/>
    <property type="match status" value="1"/>
</dbReference>
<feature type="transmembrane region" description="Helical" evidence="5">
    <location>
        <begin position="108"/>
        <end position="124"/>
    </location>
</feature>
<feature type="transmembrane region" description="Helical" evidence="5">
    <location>
        <begin position="49"/>
        <end position="70"/>
    </location>
</feature>
<keyword evidence="7" id="KW-1185">Reference proteome</keyword>
<keyword evidence="4 5" id="KW-0472">Membrane</keyword>
<feature type="transmembrane region" description="Helical" evidence="5">
    <location>
        <begin position="12"/>
        <end position="29"/>
    </location>
</feature>
<dbReference type="HAMAP" id="MF_00189">
    <property type="entry name" value="YciB"/>
    <property type="match status" value="1"/>
</dbReference>
<comment type="function">
    <text evidence="5">Plays a role in cell envelope biogenesis, maintenance of cell envelope integrity and membrane homeostasis.</text>
</comment>
<evidence type="ECO:0000313" key="7">
    <source>
        <dbReference type="Proteomes" id="UP000249590"/>
    </source>
</evidence>
<proteinExistence type="inferred from homology"/>
<keyword evidence="1 5" id="KW-1003">Cell membrane</keyword>
<evidence type="ECO:0000256" key="5">
    <source>
        <dbReference type="HAMAP-Rule" id="MF_00189"/>
    </source>
</evidence>
<evidence type="ECO:0000256" key="1">
    <source>
        <dbReference type="ARBA" id="ARBA00022475"/>
    </source>
</evidence>
<name>A0A8B2NGB3_9HYPH</name>
<dbReference type="OrthoDB" id="9788219at2"/>
<comment type="subcellular location">
    <subcellularLocation>
        <location evidence="5">Cell inner membrane</location>
        <topology evidence="5">Multi-pass membrane protein</topology>
    </subcellularLocation>
</comment>
<keyword evidence="3 5" id="KW-1133">Transmembrane helix</keyword>
<gene>
    <name evidence="5" type="primary">yciB</name>
    <name evidence="6" type="ORF">DLJ53_25985</name>
</gene>
<evidence type="ECO:0000313" key="6">
    <source>
        <dbReference type="EMBL" id="RAH98171.1"/>
    </source>
</evidence>
<dbReference type="PANTHER" id="PTHR36917:SF1">
    <property type="entry name" value="INNER MEMBRANE-SPANNING PROTEIN YCIB"/>
    <property type="match status" value="1"/>
</dbReference>
<keyword evidence="5" id="KW-0997">Cell inner membrane</keyword>
<dbReference type="NCBIfam" id="NF001323">
    <property type="entry name" value="PRK00259.1-1"/>
    <property type="match status" value="1"/>
</dbReference>
<accession>A0A8B2NGB3</accession>
<comment type="similarity">
    <text evidence="5">Belongs to the YciB family.</text>
</comment>
<dbReference type="NCBIfam" id="TIGR00997">
    <property type="entry name" value="ispZ"/>
    <property type="match status" value="1"/>
</dbReference>
<organism evidence="6 7">
    <name type="scientific">Acuticoccus sediminis</name>
    <dbReference type="NCBI Taxonomy" id="2184697"/>
    <lineage>
        <taxon>Bacteria</taxon>
        <taxon>Pseudomonadati</taxon>
        <taxon>Pseudomonadota</taxon>
        <taxon>Alphaproteobacteria</taxon>
        <taxon>Hyphomicrobiales</taxon>
        <taxon>Amorphaceae</taxon>
        <taxon>Acuticoccus</taxon>
    </lineage>
</organism>
<reference evidence="6 7" key="1">
    <citation type="submission" date="2018-05" db="EMBL/GenBank/DDBJ databases">
        <title>Acuticoccus sediminis sp. nov., isolated from deep-sea sediment of Indian Ocean.</title>
        <authorList>
            <person name="Liu X."/>
            <person name="Lai Q."/>
            <person name="Du Y."/>
            <person name="Sun F."/>
            <person name="Zhang X."/>
            <person name="Wang S."/>
            <person name="Shao Z."/>
        </authorList>
    </citation>
    <scope>NUCLEOTIDE SEQUENCE [LARGE SCALE GENOMIC DNA]</scope>
    <source>
        <strain evidence="6 7">PTG4-2</strain>
    </source>
</reference>
<feature type="transmembrane region" description="Helical" evidence="5">
    <location>
        <begin position="77"/>
        <end position="96"/>
    </location>
</feature>
<dbReference type="AlphaFoldDB" id="A0A8B2NGB3"/>
<protein>
    <recommendedName>
        <fullName evidence="5">Inner membrane-spanning protein YciB</fullName>
    </recommendedName>
</protein>
<evidence type="ECO:0000256" key="4">
    <source>
        <dbReference type="ARBA" id="ARBA00023136"/>
    </source>
</evidence>
<dbReference type="GO" id="GO:0005886">
    <property type="term" value="C:plasma membrane"/>
    <property type="evidence" value="ECO:0007669"/>
    <property type="project" value="UniProtKB-SubCell"/>
</dbReference>
<dbReference type="EMBL" id="QHHQ01000007">
    <property type="protein sequence ID" value="RAH98171.1"/>
    <property type="molecule type" value="Genomic_DNA"/>
</dbReference>
<comment type="caution">
    <text evidence="5">Lacks conserved residue(s) required for the propagation of feature annotation.</text>
</comment>
<evidence type="ECO:0000256" key="2">
    <source>
        <dbReference type="ARBA" id="ARBA00022692"/>
    </source>
</evidence>
<keyword evidence="2 5" id="KW-0812">Transmembrane</keyword>
<dbReference type="InterPro" id="IPR006008">
    <property type="entry name" value="YciB"/>
</dbReference>
<dbReference type="PANTHER" id="PTHR36917">
    <property type="entry name" value="INTRACELLULAR SEPTATION PROTEIN A-RELATED"/>
    <property type="match status" value="1"/>
</dbReference>
<evidence type="ECO:0000256" key="3">
    <source>
        <dbReference type="ARBA" id="ARBA00022989"/>
    </source>
</evidence>
<dbReference type="RefSeq" id="WP_111350906.1">
    <property type="nucleotide sequence ID" value="NZ_JAIWKD010000005.1"/>
</dbReference>
<sequence>MATHQKGSVLKLILELGPLVTFFAVNAKANDWGLDAFAPFQGLKPETVPIMAATAAFMLATVVALSVSMVAYRRIPVMPLVSGVIVIVFGGLTLYLQNDTFIKMKPTIVNLVFATTLLVGLYLFKRPLLAIVFDSVFQIDNEGWWKLTLRWGLFFLVLAALNEIVWRNFSTDTWVTFKVFGTMPLTILFTVSQLPLLQKHALEQEAEPESAA</sequence>
<dbReference type="Proteomes" id="UP000249590">
    <property type="component" value="Unassembled WGS sequence"/>
</dbReference>
<comment type="caution">
    <text evidence="6">The sequence shown here is derived from an EMBL/GenBank/DDBJ whole genome shotgun (WGS) entry which is preliminary data.</text>
</comment>